<protein>
    <recommendedName>
        <fullName evidence="6">Protein kinase domain-containing protein</fullName>
    </recommendedName>
</protein>
<dbReference type="Pfam" id="PF00069">
    <property type="entry name" value="Pkinase"/>
    <property type="match status" value="1"/>
</dbReference>
<evidence type="ECO:0000313" key="7">
    <source>
        <dbReference type="EMBL" id="KAK8900434.1"/>
    </source>
</evidence>
<dbReference type="PANTHER" id="PTHR24416">
    <property type="entry name" value="TYROSINE-PROTEIN KINASE RECEPTOR"/>
    <property type="match status" value="1"/>
</dbReference>
<comment type="caution">
    <text evidence="7">The sequence shown here is derived from an EMBL/GenBank/DDBJ whole genome shotgun (WGS) entry which is preliminary data.</text>
</comment>
<sequence length="709" mass="80936">MIKILNGLSYLIKPSYTAEIINSPQACGDIFIPRSFYYEGNEFIITGISEKAFWQNNNIHTIKFSEQSEIRSIKENTFTYSSLYQITIPPHVQQIESNAFKNCQNLRFVEFSPKSELCIIGNAAFSFCNSLQSFHVPSTVTCIASSAFSYCTNLQTFTFSEDSEISMIEAGAFTSTNLTKIAIPQSLQNIRLNFGVCPNLNEIEIFGDYIVFEKQAYEGMKNIKTVKLPNAVHVKIAKGCGNFEIYERQNISVSGTGVYEHEPKKFSYFTSQESHKPHNKSISRNFTQNEIQTPIQTTLTSTAQSPQLQSSSKFGNRPVSILSARNSIGKKTSVFIQTPKPTNNNQQTGNVNDLMRKVKDLEQQLEIKEKQIKSFQKDLRIMKKEYEKSQEKLNEISDGKNKAFKNIQIFNVAEMDKLEKGIVLGQGMTSVVTKVLKKNEYALKTLNSNILKNIEKEKKVDEEEEESKDIYSIDIEKVKRFLAEYEILNYLNHINIIKTFGFCIGDETHQPAMLLEYCPKNLKNFIEAKHYSPTDIIVIIVQICKAMKYIHENNIIHRDLKPENILLDDKKVVKLSDFGISKLITKEEQTTTFTKGVGSLLFMAPELFEKEGSYDFKVDVYAFGFVLYFVLTGGNLPEIGIKDVLEGKKAEIPYNVNKFSADLINKCWSSSPDERPSFPDIYKEIEDNRYNLINGSNEEEIRIRLGNIY</sequence>
<proteinExistence type="predicted"/>
<feature type="coiled-coil region" evidence="5">
    <location>
        <begin position="344"/>
        <end position="399"/>
    </location>
</feature>
<keyword evidence="8" id="KW-1185">Reference proteome</keyword>
<feature type="binding site" evidence="4">
    <location>
        <position position="444"/>
    </location>
    <ligand>
        <name>ATP</name>
        <dbReference type="ChEBI" id="CHEBI:30616"/>
    </ligand>
</feature>
<keyword evidence="5" id="KW-0175">Coiled coil</keyword>
<evidence type="ECO:0000256" key="1">
    <source>
        <dbReference type="ARBA" id="ARBA00004167"/>
    </source>
</evidence>
<dbReference type="InterPro" id="IPR017441">
    <property type="entry name" value="Protein_kinase_ATP_BS"/>
</dbReference>
<dbReference type="EMBL" id="JAPFFF010000001">
    <property type="protein sequence ID" value="KAK8900434.1"/>
    <property type="molecule type" value="Genomic_DNA"/>
</dbReference>
<comment type="subcellular location">
    <subcellularLocation>
        <location evidence="1">Membrane</location>
        <topology evidence="1">Single-pass membrane protein</topology>
    </subcellularLocation>
</comment>
<gene>
    <name evidence="7" type="ORF">M9Y10_002761</name>
</gene>
<dbReference type="PROSITE" id="PS50011">
    <property type="entry name" value="PROTEIN_KINASE_DOM"/>
    <property type="match status" value="1"/>
</dbReference>
<dbReference type="PROSITE" id="PS00107">
    <property type="entry name" value="PROTEIN_KINASE_ATP"/>
    <property type="match status" value="1"/>
</dbReference>
<dbReference type="PANTHER" id="PTHR24416:SF611">
    <property type="entry name" value="TYROSINE-PROTEIN KINASE TRANSMEMBRANE RECEPTOR ROR"/>
    <property type="match status" value="1"/>
</dbReference>
<feature type="domain" description="Protein kinase" evidence="6">
    <location>
        <begin position="418"/>
        <end position="693"/>
    </location>
</feature>
<dbReference type="Gene3D" id="1.10.510.10">
    <property type="entry name" value="Transferase(Phosphotransferase) domain 1"/>
    <property type="match status" value="1"/>
</dbReference>
<dbReference type="Pfam" id="PF13306">
    <property type="entry name" value="LRR_5"/>
    <property type="match status" value="2"/>
</dbReference>
<dbReference type="InterPro" id="IPR032675">
    <property type="entry name" value="LRR_dom_sf"/>
</dbReference>
<dbReference type="InterPro" id="IPR026906">
    <property type="entry name" value="LRR_5"/>
</dbReference>
<dbReference type="InterPro" id="IPR050122">
    <property type="entry name" value="RTK"/>
</dbReference>
<dbReference type="SUPFAM" id="SSF52058">
    <property type="entry name" value="L domain-like"/>
    <property type="match status" value="1"/>
</dbReference>
<keyword evidence="3 4" id="KW-0067">ATP-binding</keyword>
<reference evidence="7 8" key="1">
    <citation type="submission" date="2024-04" db="EMBL/GenBank/DDBJ databases">
        <title>Tritrichomonas musculus Genome.</title>
        <authorList>
            <person name="Alves-Ferreira E."/>
            <person name="Grigg M."/>
            <person name="Lorenzi H."/>
            <person name="Galac M."/>
        </authorList>
    </citation>
    <scope>NUCLEOTIDE SEQUENCE [LARGE SCALE GENOMIC DNA]</scope>
    <source>
        <strain evidence="7 8">EAF2021</strain>
    </source>
</reference>
<dbReference type="InterPro" id="IPR000719">
    <property type="entry name" value="Prot_kinase_dom"/>
</dbReference>
<evidence type="ECO:0000256" key="5">
    <source>
        <dbReference type="SAM" id="Coils"/>
    </source>
</evidence>
<evidence type="ECO:0000256" key="3">
    <source>
        <dbReference type="ARBA" id="ARBA00022840"/>
    </source>
</evidence>
<dbReference type="Gene3D" id="3.80.10.10">
    <property type="entry name" value="Ribonuclease Inhibitor"/>
    <property type="match status" value="2"/>
</dbReference>
<dbReference type="InterPro" id="IPR011009">
    <property type="entry name" value="Kinase-like_dom_sf"/>
</dbReference>
<evidence type="ECO:0000313" key="8">
    <source>
        <dbReference type="Proteomes" id="UP001470230"/>
    </source>
</evidence>
<dbReference type="SUPFAM" id="SSF56112">
    <property type="entry name" value="Protein kinase-like (PK-like)"/>
    <property type="match status" value="1"/>
</dbReference>
<dbReference type="Proteomes" id="UP001470230">
    <property type="component" value="Unassembled WGS sequence"/>
</dbReference>
<dbReference type="InterPro" id="IPR008271">
    <property type="entry name" value="Ser/Thr_kinase_AS"/>
</dbReference>
<evidence type="ECO:0000259" key="6">
    <source>
        <dbReference type="PROSITE" id="PS50011"/>
    </source>
</evidence>
<organism evidence="7 8">
    <name type="scientific">Tritrichomonas musculus</name>
    <dbReference type="NCBI Taxonomy" id="1915356"/>
    <lineage>
        <taxon>Eukaryota</taxon>
        <taxon>Metamonada</taxon>
        <taxon>Parabasalia</taxon>
        <taxon>Tritrichomonadida</taxon>
        <taxon>Tritrichomonadidae</taxon>
        <taxon>Tritrichomonas</taxon>
    </lineage>
</organism>
<evidence type="ECO:0000256" key="4">
    <source>
        <dbReference type="PROSITE-ProRule" id="PRU10141"/>
    </source>
</evidence>
<dbReference type="SMART" id="SM00220">
    <property type="entry name" value="S_TKc"/>
    <property type="match status" value="1"/>
</dbReference>
<evidence type="ECO:0000256" key="2">
    <source>
        <dbReference type="ARBA" id="ARBA00022741"/>
    </source>
</evidence>
<accession>A0ABR2LAV2</accession>
<name>A0ABR2LAV2_9EUKA</name>
<keyword evidence="2 4" id="KW-0547">Nucleotide-binding</keyword>
<dbReference type="PROSITE" id="PS00108">
    <property type="entry name" value="PROTEIN_KINASE_ST"/>
    <property type="match status" value="1"/>
</dbReference>